<dbReference type="RefSeq" id="WP_201072636.1">
    <property type="nucleotide sequence ID" value="NZ_CAJNAS010000003.1"/>
</dbReference>
<accession>A0A9N8QVE5</accession>
<reference evidence="1" key="1">
    <citation type="submission" date="2021-02" db="EMBL/GenBank/DDBJ databases">
        <authorList>
            <person name="Vanwijnsberghe S."/>
        </authorList>
    </citation>
    <scope>NUCLEOTIDE SEQUENCE</scope>
    <source>
        <strain evidence="1">R-70211</strain>
    </source>
</reference>
<dbReference type="EMBL" id="CAJNAS010000003">
    <property type="protein sequence ID" value="CAE6873163.1"/>
    <property type="molecule type" value="Genomic_DNA"/>
</dbReference>
<evidence type="ECO:0000313" key="2">
    <source>
        <dbReference type="Proteomes" id="UP000675121"/>
    </source>
</evidence>
<dbReference type="Proteomes" id="UP000675121">
    <property type="component" value="Unassembled WGS sequence"/>
</dbReference>
<evidence type="ECO:0000313" key="1">
    <source>
        <dbReference type="EMBL" id="CAE6873163.1"/>
    </source>
</evidence>
<name>A0A9N8QVE5_9BURK</name>
<keyword evidence="2" id="KW-1185">Reference proteome</keyword>
<protein>
    <submittedName>
        <fullName evidence="1">Uncharacterized protein</fullName>
    </submittedName>
</protein>
<organism evidence="1 2">
    <name type="scientific">Paraburkholderia domus</name>
    <dbReference type="NCBI Taxonomy" id="2793075"/>
    <lineage>
        <taxon>Bacteria</taxon>
        <taxon>Pseudomonadati</taxon>
        <taxon>Pseudomonadota</taxon>
        <taxon>Betaproteobacteria</taxon>
        <taxon>Burkholderiales</taxon>
        <taxon>Burkholderiaceae</taxon>
        <taxon>Paraburkholderia</taxon>
    </lineage>
</organism>
<comment type="caution">
    <text evidence="1">The sequence shown here is derived from an EMBL/GenBank/DDBJ whole genome shotgun (WGS) entry which is preliminary data.</text>
</comment>
<gene>
    <name evidence="1" type="ORF">R70211_01428</name>
</gene>
<dbReference type="AlphaFoldDB" id="A0A9N8QVE5"/>
<sequence>MLPYFKEFDGGQNEATFDVAIECDDALMVFLSASLTSRRIGEKKAMKYGPFALLIVSSTVCVIPPASARPEESFDIVMLNPVVVNTISVASDMSVVENDFLPMAYRPPPVVHGPAYYPVWRDGVSRGSGWFEYLRSGRFFLHERDDDK</sequence>
<proteinExistence type="predicted"/>